<evidence type="ECO:0000256" key="1">
    <source>
        <dbReference type="ARBA" id="ARBA00023015"/>
    </source>
</evidence>
<reference evidence="5" key="1">
    <citation type="submission" date="2019-08" db="EMBL/GenBank/DDBJ databases">
        <authorList>
            <person name="Kucharzyk K."/>
            <person name="Murdoch R.W."/>
            <person name="Higgins S."/>
            <person name="Loffler F."/>
        </authorList>
    </citation>
    <scope>NUCLEOTIDE SEQUENCE</scope>
</reference>
<dbReference type="Gene3D" id="1.10.10.10">
    <property type="entry name" value="Winged helix-like DNA-binding domain superfamily/Winged helix DNA-binding domain"/>
    <property type="match status" value="1"/>
</dbReference>
<dbReference type="GO" id="GO:0003700">
    <property type="term" value="F:DNA-binding transcription factor activity"/>
    <property type="evidence" value="ECO:0007669"/>
    <property type="project" value="InterPro"/>
</dbReference>
<dbReference type="EMBL" id="VSSQ01008158">
    <property type="protein sequence ID" value="MPM38058.1"/>
    <property type="molecule type" value="Genomic_DNA"/>
</dbReference>
<dbReference type="AlphaFoldDB" id="A0A644ZCN4"/>
<dbReference type="Pfam" id="PF01022">
    <property type="entry name" value="HTH_5"/>
    <property type="match status" value="1"/>
</dbReference>
<gene>
    <name evidence="5" type="ORF">SDC9_84681</name>
</gene>
<accession>A0A644ZCN4</accession>
<keyword evidence="1" id="KW-0805">Transcription regulation</keyword>
<dbReference type="GO" id="GO:0003677">
    <property type="term" value="F:DNA binding"/>
    <property type="evidence" value="ECO:0007669"/>
    <property type="project" value="UniProtKB-KW"/>
</dbReference>
<keyword evidence="2" id="KW-0238">DNA-binding</keyword>
<evidence type="ECO:0000256" key="3">
    <source>
        <dbReference type="ARBA" id="ARBA00023163"/>
    </source>
</evidence>
<proteinExistence type="predicted"/>
<dbReference type="PRINTS" id="PR00778">
    <property type="entry name" value="HTHARSR"/>
</dbReference>
<dbReference type="CDD" id="cd00090">
    <property type="entry name" value="HTH_ARSR"/>
    <property type="match status" value="1"/>
</dbReference>
<organism evidence="5">
    <name type="scientific">bioreactor metagenome</name>
    <dbReference type="NCBI Taxonomy" id="1076179"/>
    <lineage>
        <taxon>unclassified sequences</taxon>
        <taxon>metagenomes</taxon>
        <taxon>ecological metagenomes</taxon>
    </lineage>
</organism>
<dbReference type="PROSITE" id="PS50987">
    <property type="entry name" value="HTH_ARSR_2"/>
    <property type="match status" value="1"/>
</dbReference>
<dbReference type="InterPro" id="IPR036388">
    <property type="entry name" value="WH-like_DNA-bd_sf"/>
</dbReference>
<evidence type="ECO:0000313" key="5">
    <source>
        <dbReference type="EMBL" id="MPM38058.1"/>
    </source>
</evidence>
<protein>
    <recommendedName>
        <fullName evidence="4">HTH arsR-type domain-containing protein</fullName>
    </recommendedName>
</protein>
<dbReference type="InterPro" id="IPR051081">
    <property type="entry name" value="HTH_MetalResp_TranReg"/>
</dbReference>
<dbReference type="NCBIfam" id="NF033788">
    <property type="entry name" value="HTH_metalloreg"/>
    <property type="match status" value="1"/>
</dbReference>
<comment type="caution">
    <text evidence="5">The sequence shown here is derived from an EMBL/GenBank/DDBJ whole genome shotgun (WGS) entry which is preliminary data.</text>
</comment>
<dbReference type="InterPro" id="IPR001845">
    <property type="entry name" value="HTH_ArsR_DNA-bd_dom"/>
</dbReference>
<name>A0A644ZCN4_9ZZZZ</name>
<keyword evidence="3" id="KW-0804">Transcription</keyword>
<sequence length="114" mass="12564">MKTKEKLQEEKAAILKGIAHPVRLRVVEALACREMCVCEIAELFDFDRTTISKHLSLMKSLGILDSRKDGLNVMYSLRMRCLASLLSCVEKVVLGQEADLSALSCGCGSSTNNE</sequence>
<dbReference type="SMART" id="SM00418">
    <property type="entry name" value="HTH_ARSR"/>
    <property type="match status" value="1"/>
</dbReference>
<dbReference type="PANTHER" id="PTHR33154">
    <property type="entry name" value="TRANSCRIPTIONAL REGULATOR, ARSR FAMILY"/>
    <property type="match status" value="1"/>
</dbReference>
<evidence type="ECO:0000259" key="4">
    <source>
        <dbReference type="PROSITE" id="PS50987"/>
    </source>
</evidence>
<dbReference type="PANTHER" id="PTHR33154:SF18">
    <property type="entry name" value="ARSENICAL RESISTANCE OPERON REPRESSOR"/>
    <property type="match status" value="1"/>
</dbReference>
<dbReference type="InterPro" id="IPR011991">
    <property type="entry name" value="ArsR-like_HTH"/>
</dbReference>
<dbReference type="InterPro" id="IPR036390">
    <property type="entry name" value="WH_DNA-bd_sf"/>
</dbReference>
<evidence type="ECO:0000256" key="2">
    <source>
        <dbReference type="ARBA" id="ARBA00023125"/>
    </source>
</evidence>
<dbReference type="SUPFAM" id="SSF46785">
    <property type="entry name" value="Winged helix' DNA-binding domain"/>
    <property type="match status" value="1"/>
</dbReference>
<feature type="domain" description="HTH arsR-type" evidence="4">
    <location>
        <begin position="3"/>
        <end position="97"/>
    </location>
</feature>